<dbReference type="InterPro" id="IPR000859">
    <property type="entry name" value="CUB_dom"/>
</dbReference>
<keyword evidence="4" id="KW-0812">Transmembrane</keyword>
<feature type="disulfide bond" evidence="3">
    <location>
        <begin position="343"/>
        <end position="358"/>
    </location>
</feature>
<dbReference type="PROSITE" id="PS50068">
    <property type="entry name" value="LDLRA_2"/>
    <property type="match status" value="2"/>
</dbReference>
<dbReference type="InterPro" id="IPR023415">
    <property type="entry name" value="LDLR_class-A_CS"/>
</dbReference>
<sequence length="473" mass="52004">MADIFLLLSRCHRDSMPVLVVLLIAVIRCFCVSSGTPTTLYTSLPPELDSQVDPACNKRYSALSGEVTSPNYPGLYPANSNCQYTILVPLGSAIWLQFTTVKLEDSYDCQADSIQVYTRDSFGEAGDTLVSTLCGFYDSSVPSITLNGSDVFIRFNSDAIGSANGFHAMYNIFNAVELENKQRKTYSICDDTMAMALSGAILSHPGYPSKLYLPDVVCRLVIAPGAGRFTGVYVIVYDVNLKVFPGHVCSSPSERIAVSSVAASLFERVICQNEDPRAHVSTDSSISLTFHTTSHDNYDYRGFKIIFTQYYPSQVTDQNTSPCHVDDFYCKGMYRCIPGFLACDGVDHCGNYDDEKDCLPGFKIPLPEVLCNPDEHYCGEYVGDSARCIHKNKICDGKVHCINGTDEFSCSAQSNSKSGGLSARAMLGVVIGLLQVVIVAAVVTRWMHGRRLKKSRNKVLRNTGCTEEELERL</sequence>
<evidence type="ECO:0000256" key="4">
    <source>
        <dbReference type="SAM" id="Phobius"/>
    </source>
</evidence>
<keyword evidence="4" id="KW-0472">Membrane</keyword>
<feature type="domain" description="CUB" evidence="5">
    <location>
        <begin position="56"/>
        <end position="173"/>
    </location>
</feature>
<dbReference type="PRINTS" id="PR00261">
    <property type="entry name" value="LDLRECEPTOR"/>
</dbReference>
<evidence type="ECO:0000259" key="5">
    <source>
        <dbReference type="PROSITE" id="PS01180"/>
    </source>
</evidence>
<dbReference type="RefSeq" id="XP_006816868.1">
    <property type="nucleotide sequence ID" value="XM_006816805.1"/>
</dbReference>
<dbReference type="SUPFAM" id="SSF49854">
    <property type="entry name" value="Spermadhesin, CUB domain"/>
    <property type="match status" value="2"/>
</dbReference>
<dbReference type="GeneID" id="102806748"/>
<dbReference type="Proteomes" id="UP000694865">
    <property type="component" value="Unplaced"/>
</dbReference>
<evidence type="ECO:0000256" key="1">
    <source>
        <dbReference type="ARBA" id="ARBA00022737"/>
    </source>
</evidence>
<dbReference type="CDD" id="cd00041">
    <property type="entry name" value="CUB"/>
    <property type="match status" value="1"/>
</dbReference>
<keyword evidence="1" id="KW-0677">Repeat</keyword>
<evidence type="ECO:0000313" key="6">
    <source>
        <dbReference type="Proteomes" id="UP000694865"/>
    </source>
</evidence>
<dbReference type="PROSITE" id="PS01209">
    <property type="entry name" value="LDLRA_1"/>
    <property type="match status" value="2"/>
</dbReference>
<evidence type="ECO:0000256" key="2">
    <source>
        <dbReference type="ARBA" id="ARBA00023157"/>
    </source>
</evidence>
<dbReference type="PANTHER" id="PTHR24251">
    <property type="entry name" value="OVOCHYMASE-RELATED"/>
    <property type="match status" value="1"/>
</dbReference>
<dbReference type="InterPro" id="IPR036055">
    <property type="entry name" value="LDL_receptor-like_sf"/>
</dbReference>
<feature type="domain" description="CUB" evidence="5">
    <location>
        <begin position="189"/>
        <end position="310"/>
    </location>
</feature>
<dbReference type="SMART" id="SM00042">
    <property type="entry name" value="CUB"/>
    <property type="match status" value="2"/>
</dbReference>
<reference evidence="7" key="1">
    <citation type="submission" date="2025-08" db="UniProtKB">
        <authorList>
            <consortium name="RefSeq"/>
        </authorList>
    </citation>
    <scope>IDENTIFICATION</scope>
    <source>
        <tissue evidence="7">Testes</tissue>
    </source>
</reference>
<dbReference type="SMART" id="SM00192">
    <property type="entry name" value="LDLa"/>
    <property type="match status" value="2"/>
</dbReference>
<dbReference type="CDD" id="cd00112">
    <property type="entry name" value="LDLa"/>
    <property type="match status" value="2"/>
</dbReference>
<evidence type="ECO:0000313" key="7">
    <source>
        <dbReference type="RefSeq" id="XP_006816868.1"/>
    </source>
</evidence>
<organism evidence="6 7">
    <name type="scientific">Saccoglossus kowalevskii</name>
    <name type="common">Acorn worm</name>
    <dbReference type="NCBI Taxonomy" id="10224"/>
    <lineage>
        <taxon>Eukaryota</taxon>
        <taxon>Metazoa</taxon>
        <taxon>Hemichordata</taxon>
        <taxon>Enteropneusta</taxon>
        <taxon>Harrimaniidae</taxon>
        <taxon>Saccoglossus</taxon>
    </lineage>
</organism>
<name>A0ABM0MA27_SACKO</name>
<dbReference type="Gene3D" id="4.10.400.10">
    <property type="entry name" value="Low-density Lipoprotein Receptor"/>
    <property type="match status" value="2"/>
</dbReference>
<keyword evidence="4" id="KW-1133">Transmembrane helix</keyword>
<protein>
    <submittedName>
        <fullName evidence="7">Low-density lipoprotein receptor-related protein 12-like</fullName>
    </submittedName>
</protein>
<dbReference type="Pfam" id="PF00431">
    <property type="entry name" value="CUB"/>
    <property type="match status" value="1"/>
</dbReference>
<dbReference type="PROSITE" id="PS01180">
    <property type="entry name" value="CUB"/>
    <property type="match status" value="2"/>
</dbReference>
<dbReference type="InterPro" id="IPR035914">
    <property type="entry name" value="Sperma_CUB_dom_sf"/>
</dbReference>
<proteinExistence type="predicted"/>
<keyword evidence="6" id="KW-1185">Reference proteome</keyword>
<comment type="caution">
    <text evidence="3">Lacks conserved residue(s) required for the propagation of feature annotation.</text>
</comment>
<feature type="disulfide bond" evidence="3">
    <location>
        <begin position="395"/>
        <end position="410"/>
    </location>
</feature>
<dbReference type="Gene3D" id="2.60.120.290">
    <property type="entry name" value="Spermadhesin, CUB domain"/>
    <property type="match status" value="2"/>
</dbReference>
<gene>
    <name evidence="7" type="primary">LOC102806748</name>
</gene>
<keyword evidence="2 3" id="KW-1015">Disulfide bond</keyword>
<feature type="transmembrane region" description="Helical" evidence="4">
    <location>
        <begin position="425"/>
        <end position="447"/>
    </location>
</feature>
<dbReference type="Pfam" id="PF00057">
    <property type="entry name" value="Ldl_recept_a"/>
    <property type="match status" value="1"/>
</dbReference>
<dbReference type="SUPFAM" id="SSF57424">
    <property type="entry name" value="LDL receptor-like module"/>
    <property type="match status" value="2"/>
</dbReference>
<accession>A0ABM0MA27</accession>
<dbReference type="InterPro" id="IPR002172">
    <property type="entry name" value="LDrepeatLR_classA_rpt"/>
</dbReference>
<evidence type="ECO:0000256" key="3">
    <source>
        <dbReference type="PROSITE-ProRule" id="PRU00124"/>
    </source>
</evidence>